<dbReference type="EMBL" id="WOGT01000001">
    <property type="protein sequence ID" value="MUN53943.1"/>
    <property type="molecule type" value="Genomic_DNA"/>
</dbReference>
<dbReference type="AlphaFoldDB" id="A0A7K1LFU9"/>
<name>A0A7K1LFU9_9MICC</name>
<dbReference type="PRINTS" id="PR00039">
    <property type="entry name" value="HTHLYSR"/>
</dbReference>
<dbReference type="PANTHER" id="PTHR30419">
    <property type="entry name" value="HTH-TYPE TRANSCRIPTIONAL REGULATOR YBHD"/>
    <property type="match status" value="1"/>
</dbReference>
<dbReference type="Gene3D" id="3.40.190.290">
    <property type="match status" value="1"/>
</dbReference>
<dbReference type="GO" id="GO:0005829">
    <property type="term" value="C:cytosol"/>
    <property type="evidence" value="ECO:0007669"/>
    <property type="project" value="TreeGrafter"/>
</dbReference>
<dbReference type="InterPro" id="IPR000847">
    <property type="entry name" value="LysR_HTH_N"/>
</dbReference>
<dbReference type="Proteomes" id="UP000462152">
    <property type="component" value="Unassembled WGS sequence"/>
</dbReference>
<keyword evidence="7" id="KW-1185">Reference proteome</keyword>
<comment type="similarity">
    <text evidence="1">Belongs to the LysR transcriptional regulatory family.</text>
</comment>
<dbReference type="SUPFAM" id="SSF53850">
    <property type="entry name" value="Periplasmic binding protein-like II"/>
    <property type="match status" value="1"/>
</dbReference>
<dbReference type="Pfam" id="PF00126">
    <property type="entry name" value="HTH_1"/>
    <property type="match status" value="1"/>
</dbReference>
<evidence type="ECO:0000259" key="5">
    <source>
        <dbReference type="PROSITE" id="PS50931"/>
    </source>
</evidence>
<dbReference type="Gene3D" id="1.10.10.10">
    <property type="entry name" value="Winged helix-like DNA-binding domain superfamily/Winged helix DNA-binding domain"/>
    <property type="match status" value="1"/>
</dbReference>
<evidence type="ECO:0000256" key="2">
    <source>
        <dbReference type="ARBA" id="ARBA00023015"/>
    </source>
</evidence>
<proteinExistence type="inferred from homology"/>
<protein>
    <submittedName>
        <fullName evidence="6">LysR family transcriptional regulator</fullName>
    </submittedName>
</protein>
<dbReference type="InterPro" id="IPR050950">
    <property type="entry name" value="HTH-type_LysR_regulators"/>
</dbReference>
<reference evidence="6 7" key="1">
    <citation type="submission" date="2019-12" db="EMBL/GenBank/DDBJ databases">
        <authorList>
            <person name="Li J."/>
            <person name="Shi Y."/>
            <person name="Xu G."/>
            <person name="Xiao D."/>
            <person name="Ran X."/>
        </authorList>
    </citation>
    <scope>NUCLEOTIDE SEQUENCE [LARGE SCALE GENOMIC DNA]</scope>
    <source>
        <strain evidence="6 7">JCM 15915</strain>
    </source>
</reference>
<dbReference type="InterPro" id="IPR005119">
    <property type="entry name" value="LysR_subst-bd"/>
</dbReference>
<dbReference type="CDD" id="cd05466">
    <property type="entry name" value="PBP2_LTTR_substrate"/>
    <property type="match status" value="1"/>
</dbReference>
<evidence type="ECO:0000256" key="3">
    <source>
        <dbReference type="ARBA" id="ARBA00023125"/>
    </source>
</evidence>
<evidence type="ECO:0000313" key="6">
    <source>
        <dbReference type="EMBL" id="MUN53943.1"/>
    </source>
</evidence>
<dbReference type="InterPro" id="IPR036388">
    <property type="entry name" value="WH-like_DNA-bd_sf"/>
</dbReference>
<dbReference type="OrthoDB" id="3181812at2"/>
<dbReference type="InterPro" id="IPR036390">
    <property type="entry name" value="WH_DNA-bd_sf"/>
</dbReference>
<keyword evidence="2" id="KW-0805">Transcription regulation</keyword>
<keyword evidence="3" id="KW-0238">DNA-binding</keyword>
<accession>A0A7K1LFU9</accession>
<dbReference type="SUPFAM" id="SSF46785">
    <property type="entry name" value="Winged helix' DNA-binding domain"/>
    <property type="match status" value="1"/>
</dbReference>
<keyword evidence="4" id="KW-0804">Transcription</keyword>
<gene>
    <name evidence="6" type="ORF">GMA10_01650</name>
</gene>
<comment type="caution">
    <text evidence="6">The sequence shown here is derived from an EMBL/GenBank/DDBJ whole genome shotgun (WGS) entry which is preliminary data.</text>
</comment>
<dbReference type="Pfam" id="PF03466">
    <property type="entry name" value="LysR_substrate"/>
    <property type="match status" value="1"/>
</dbReference>
<dbReference type="GO" id="GO:0003700">
    <property type="term" value="F:DNA-binding transcription factor activity"/>
    <property type="evidence" value="ECO:0007669"/>
    <property type="project" value="InterPro"/>
</dbReference>
<sequence>MDIRQLTYFLGIVDHDGFSRAAEALHVAQPSLSQSIRSLERSLGTELFRRTGRGVELTAVGKQLIGPARQVLRDLDAARATVSAIQSLRQGTVDMIAMPSPGVEPLTSLITEFHEHHPGVTVNVDAAFTPEDVIHAVHSGSAEIGLLGSAGKPRSADLQVWQLDTQPLVLISPPGTPAPTPDIQRSALEGMDYVISQRGSMMRQLIDDLLVSGIEVNVVAEVAHRTSLLPMVRAGLGHTVMPNSWRSIAESSGCTVRRIEPSAYLDIFAVCRSSGLTPGAEALMAMIRERYKILTS</sequence>
<dbReference type="GO" id="GO:0003677">
    <property type="term" value="F:DNA binding"/>
    <property type="evidence" value="ECO:0007669"/>
    <property type="project" value="UniProtKB-KW"/>
</dbReference>
<organism evidence="6 7">
    <name type="scientific">Rothia koreensis</name>
    <dbReference type="NCBI Taxonomy" id="592378"/>
    <lineage>
        <taxon>Bacteria</taxon>
        <taxon>Bacillati</taxon>
        <taxon>Actinomycetota</taxon>
        <taxon>Actinomycetes</taxon>
        <taxon>Micrococcales</taxon>
        <taxon>Micrococcaceae</taxon>
        <taxon>Rothia</taxon>
    </lineage>
</organism>
<dbReference type="PROSITE" id="PS50931">
    <property type="entry name" value="HTH_LYSR"/>
    <property type="match status" value="1"/>
</dbReference>
<feature type="domain" description="HTH lysR-type" evidence="5">
    <location>
        <begin position="1"/>
        <end position="58"/>
    </location>
</feature>
<evidence type="ECO:0000313" key="7">
    <source>
        <dbReference type="Proteomes" id="UP000462152"/>
    </source>
</evidence>
<evidence type="ECO:0000256" key="1">
    <source>
        <dbReference type="ARBA" id="ARBA00009437"/>
    </source>
</evidence>
<evidence type="ECO:0000256" key="4">
    <source>
        <dbReference type="ARBA" id="ARBA00023163"/>
    </source>
</evidence>
<dbReference type="FunFam" id="1.10.10.10:FF:000001">
    <property type="entry name" value="LysR family transcriptional regulator"/>
    <property type="match status" value="1"/>
</dbReference>